<dbReference type="PRINTS" id="PR00320">
    <property type="entry name" value="GPROTEINBRPT"/>
</dbReference>
<dbReference type="InterPro" id="IPR001680">
    <property type="entry name" value="WD40_rpt"/>
</dbReference>
<dbReference type="PANTHER" id="PTHR22847:SF637">
    <property type="entry name" value="WD REPEAT DOMAIN 5B"/>
    <property type="match status" value="1"/>
</dbReference>
<feature type="repeat" description="WD" evidence="3">
    <location>
        <begin position="119"/>
        <end position="160"/>
    </location>
</feature>
<dbReference type="EMBL" id="ASPP01025351">
    <property type="protein sequence ID" value="ETO08107.1"/>
    <property type="molecule type" value="Genomic_DNA"/>
</dbReference>
<keyword evidence="1 3" id="KW-0853">WD repeat</keyword>
<evidence type="ECO:0000313" key="4">
    <source>
        <dbReference type="EMBL" id="ETO08107.1"/>
    </source>
</evidence>
<evidence type="ECO:0000256" key="1">
    <source>
        <dbReference type="ARBA" id="ARBA00022574"/>
    </source>
</evidence>
<evidence type="ECO:0000313" key="5">
    <source>
        <dbReference type="Proteomes" id="UP000023152"/>
    </source>
</evidence>
<evidence type="ECO:0000256" key="3">
    <source>
        <dbReference type="PROSITE-ProRule" id="PRU00221"/>
    </source>
</evidence>
<dbReference type="PANTHER" id="PTHR22847">
    <property type="entry name" value="WD40 REPEAT PROTEIN"/>
    <property type="match status" value="1"/>
</dbReference>
<feature type="non-terminal residue" evidence="4">
    <location>
        <position position="180"/>
    </location>
</feature>
<dbReference type="PROSITE" id="PS00678">
    <property type="entry name" value="WD_REPEATS_1"/>
    <property type="match status" value="2"/>
</dbReference>
<dbReference type="Pfam" id="PF00400">
    <property type="entry name" value="WD40"/>
    <property type="match status" value="2"/>
</dbReference>
<evidence type="ECO:0000256" key="2">
    <source>
        <dbReference type="ARBA" id="ARBA00022737"/>
    </source>
</evidence>
<dbReference type="Gene3D" id="2.130.10.10">
    <property type="entry name" value="YVTN repeat-like/Quinoprotein amine dehydrogenase"/>
    <property type="match status" value="1"/>
</dbReference>
<dbReference type="InterPro" id="IPR020472">
    <property type="entry name" value="WD40_PAC1"/>
</dbReference>
<reference evidence="4 5" key="1">
    <citation type="journal article" date="2013" name="Curr. Biol.">
        <title>The Genome of the Foraminiferan Reticulomyxa filosa.</title>
        <authorList>
            <person name="Glockner G."/>
            <person name="Hulsmann N."/>
            <person name="Schleicher M."/>
            <person name="Noegel A.A."/>
            <person name="Eichinger L."/>
            <person name="Gallinger C."/>
            <person name="Pawlowski J."/>
            <person name="Sierra R."/>
            <person name="Euteneuer U."/>
            <person name="Pillet L."/>
            <person name="Moustafa A."/>
            <person name="Platzer M."/>
            <person name="Groth M."/>
            <person name="Szafranski K."/>
            <person name="Schliwa M."/>
        </authorList>
    </citation>
    <scope>NUCLEOTIDE SEQUENCE [LARGE SCALE GENOMIC DNA]</scope>
</reference>
<keyword evidence="2" id="KW-0677">Repeat</keyword>
<dbReference type="SUPFAM" id="SSF50978">
    <property type="entry name" value="WD40 repeat-like"/>
    <property type="match status" value="1"/>
</dbReference>
<name>X6M3R2_RETFI</name>
<organism evidence="4 5">
    <name type="scientific">Reticulomyxa filosa</name>
    <dbReference type="NCBI Taxonomy" id="46433"/>
    <lineage>
        <taxon>Eukaryota</taxon>
        <taxon>Sar</taxon>
        <taxon>Rhizaria</taxon>
        <taxon>Retaria</taxon>
        <taxon>Foraminifera</taxon>
        <taxon>Monothalamids</taxon>
        <taxon>Reticulomyxidae</taxon>
        <taxon>Reticulomyxa</taxon>
    </lineage>
</organism>
<accession>X6M3R2</accession>
<dbReference type="InterPro" id="IPR036322">
    <property type="entry name" value="WD40_repeat_dom_sf"/>
</dbReference>
<dbReference type="GO" id="GO:1990234">
    <property type="term" value="C:transferase complex"/>
    <property type="evidence" value="ECO:0007669"/>
    <property type="project" value="UniProtKB-ARBA"/>
</dbReference>
<dbReference type="PROSITE" id="PS50082">
    <property type="entry name" value="WD_REPEATS_2"/>
    <property type="match status" value="2"/>
</dbReference>
<dbReference type="InterPro" id="IPR015943">
    <property type="entry name" value="WD40/YVTN_repeat-like_dom_sf"/>
</dbReference>
<dbReference type="Proteomes" id="UP000023152">
    <property type="component" value="Unassembled WGS sequence"/>
</dbReference>
<sequence length="180" mass="20735">MTSSFLLNTVVNKTEQNSSPLVRLFLLPFVNLFEIQMNLKKDIKIIINNWIRILNIKIGWINDLDKIIKYFELLKILQGHEMSVRSVKFSSNGNTIVSSSEDETIRIWDVKTGKQIKILNGHIDCINNVIFSLDENYIISCSNDKTIRLWDIKTGKEKIKLEGHLNSVYDINISPNGNNI</sequence>
<dbReference type="SMART" id="SM00320">
    <property type="entry name" value="WD40"/>
    <property type="match status" value="2"/>
</dbReference>
<feature type="repeat" description="WD" evidence="3">
    <location>
        <begin position="77"/>
        <end position="118"/>
    </location>
</feature>
<proteinExistence type="predicted"/>
<protein>
    <submittedName>
        <fullName evidence="4">Uncharacterized protein</fullName>
    </submittedName>
</protein>
<comment type="caution">
    <text evidence="4">The sequence shown here is derived from an EMBL/GenBank/DDBJ whole genome shotgun (WGS) entry which is preliminary data.</text>
</comment>
<gene>
    <name evidence="4" type="ORF">RFI_29281</name>
</gene>
<dbReference type="AlphaFoldDB" id="X6M3R2"/>
<dbReference type="InterPro" id="IPR019775">
    <property type="entry name" value="WD40_repeat_CS"/>
</dbReference>
<keyword evidence="5" id="KW-1185">Reference proteome</keyword>
<dbReference type="PROSITE" id="PS50294">
    <property type="entry name" value="WD_REPEATS_REGION"/>
    <property type="match status" value="2"/>
</dbReference>
<dbReference type="OrthoDB" id="19711at2759"/>